<reference evidence="1" key="2">
    <citation type="submission" date="2017-06" db="EMBL/GenBank/DDBJ databases">
        <title>WGS assembly of Brachypodium distachyon.</title>
        <authorList>
            <consortium name="The International Brachypodium Initiative"/>
            <person name="Lucas S."/>
            <person name="Harmon-Smith M."/>
            <person name="Lail K."/>
            <person name="Tice H."/>
            <person name="Grimwood J."/>
            <person name="Bruce D."/>
            <person name="Barry K."/>
            <person name="Shu S."/>
            <person name="Lindquist E."/>
            <person name="Wang M."/>
            <person name="Pitluck S."/>
            <person name="Vogel J.P."/>
            <person name="Garvin D.F."/>
            <person name="Mockler T.C."/>
            <person name="Schmutz J."/>
            <person name="Rokhsar D."/>
            <person name="Bevan M.W."/>
        </authorList>
    </citation>
    <scope>NUCLEOTIDE SEQUENCE</scope>
    <source>
        <strain evidence="1">Bd21</strain>
    </source>
</reference>
<organism evidence="1">
    <name type="scientific">Brachypodium distachyon</name>
    <name type="common">Purple false brome</name>
    <name type="synonym">Trachynia distachya</name>
    <dbReference type="NCBI Taxonomy" id="15368"/>
    <lineage>
        <taxon>Eukaryota</taxon>
        <taxon>Viridiplantae</taxon>
        <taxon>Streptophyta</taxon>
        <taxon>Embryophyta</taxon>
        <taxon>Tracheophyta</taxon>
        <taxon>Spermatophyta</taxon>
        <taxon>Magnoliopsida</taxon>
        <taxon>Liliopsida</taxon>
        <taxon>Poales</taxon>
        <taxon>Poaceae</taxon>
        <taxon>BOP clade</taxon>
        <taxon>Pooideae</taxon>
        <taxon>Stipodae</taxon>
        <taxon>Brachypodieae</taxon>
        <taxon>Brachypodium</taxon>
    </lineage>
</organism>
<keyword evidence="3" id="KW-1185">Reference proteome</keyword>
<sequence length="131" mass="14220">MYSGGFCSCGWIRSLRTWVVLCDGYTAHTSSPHSAHYTVLLLLASIEQFRPQQQPLMAHSICSLPLPILSTFPPKNQTPAALIQTPTISKEMNAQETDGGIQSICPHIVPSTAPHRLRLCPLSLRSLPGAG</sequence>
<dbReference type="AlphaFoldDB" id="A0A0Q3J7D1"/>
<protein>
    <submittedName>
        <fullName evidence="1 2">Uncharacterized protein</fullName>
    </submittedName>
</protein>
<dbReference type="InParanoid" id="A0A0Q3J7D1"/>
<reference evidence="2" key="3">
    <citation type="submission" date="2018-08" db="UniProtKB">
        <authorList>
            <consortium name="EnsemblPlants"/>
        </authorList>
    </citation>
    <scope>IDENTIFICATION</scope>
    <source>
        <strain evidence="2">cv. Bd21</strain>
    </source>
</reference>
<gene>
    <name evidence="1" type="ORF">BRADI_1g12222v3</name>
</gene>
<name>A0A0Q3J7D1_BRADI</name>
<dbReference type="EnsemblPlants" id="KQK13747">
    <property type="protein sequence ID" value="KQK13747"/>
    <property type="gene ID" value="BRADI_1g12222v3"/>
</dbReference>
<dbReference type="EMBL" id="CM000880">
    <property type="protein sequence ID" value="KQK13747.1"/>
    <property type="molecule type" value="Genomic_DNA"/>
</dbReference>
<evidence type="ECO:0000313" key="2">
    <source>
        <dbReference type="EnsemblPlants" id="KQK13747"/>
    </source>
</evidence>
<evidence type="ECO:0000313" key="1">
    <source>
        <dbReference type="EMBL" id="KQK13747.1"/>
    </source>
</evidence>
<proteinExistence type="predicted"/>
<evidence type="ECO:0000313" key="3">
    <source>
        <dbReference type="Proteomes" id="UP000008810"/>
    </source>
</evidence>
<dbReference type="Gramene" id="KQK13747">
    <property type="protein sequence ID" value="KQK13747"/>
    <property type="gene ID" value="BRADI_1g12222v3"/>
</dbReference>
<accession>A0A0Q3J7D1</accession>
<reference evidence="1 2" key="1">
    <citation type="journal article" date="2010" name="Nature">
        <title>Genome sequencing and analysis of the model grass Brachypodium distachyon.</title>
        <authorList>
            <consortium name="International Brachypodium Initiative"/>
        </authorList>
    </citation>
    <scope>NUCLEOTIDE SEQUENCE [LARGE SCALE GENOMIC DNA]</scope>
    <source>
        <strain evidence="1 2">Bd21</strain>
    </source>
</reference>
<dbReference type="Proteomes" id="UP000008810">
    <property type="component" value="Chromosome 1"/>
</dbReference>